<evidence type="ECO:0000259" key="2">
    <source>
        <dbReference type="Pfam" id="PF04937"/>
    </source>
</evidence>
<gene>
    <name evidence="4" type="ORF">O6P43_002341</name>
</gene>
<feature type="domain" description="DUF659" evidence="2">
    <location>
        <begin position="195"/>
        <end position="350"/>
    </location>
</feature>
<keyword evidence="5" id="KW-1185">Reference proteome</keyword>
<dbReference type="InterPro" id="IPR007021">
    <property type="entry name" value="DUF659"/>
</dbReference>
<organism evidence="4 5">
    <name type="scientific">Quillaja saponaria</name>
    <name type="common">Soap bark tree</name>
    <dbReference type="NCBI Taxonomy" id="32244"/>
    <lineage>
        <taxon>Eukaryota</taxon>
        <taxon>Viridiplantae</taxon>
        <taxon>Streptophyta</taxon>
        <taxon>Embryophyta</taxon>
        <taxon>Tracheophyta</taxon>
        <taxon>Spermatophyta</taxon>
        <taxon>Magnoliopsida</taxon>
        <taxon>eudicotyledons</taxon>
        <taxon>Gunneridae</taxon>
        <taxon>Pentapetalae</taxon>
        <taxon>rosids</taxon>
        <taxon>fabids</taxon>
        <taxon>Fabales</taxon>
        <taxon>Quillajaceae</taxon>
        <taxon>Quillaja</taxon>
    </lineage>
</organism>
<evidence type="ECO:0000259" key="3">
    <source>
        <dbReference type="Pfam" id="PF05699"/>
    </source>
</evidence>
<sequence length="726" mass="82727">MVSGSASTTDCSSVATPTSRFENTETQSTDLKYPLWAFVTITKRVEEGGNKCWACNFCNETFTGSYTRVKAHLLQTSSYGIKSCSKVTLDYRAEMQKKVEEAENRNKPKCVPLPNSSSSFTHPPSAPIFEQRKRKSAGGSALEQSFGIQSRNYLNALIARMFYSAGLPFHFARNPYYVEAFSYAANNSISGYVPPGYNSLRCNLLVQEKVHIERLLKPLKGLWKEKGLSIVTDGWTDAQRRPLINFMAASEGGPIFLSAIDGSKEYKDKHYIASLITNVIKEVGPQKVVQVITDNAPVCKAAGMLVQAEYPHIFWTPCVVHTLNLALKNICAAKNTERNEIVYNECWWITMVSDEAKIIKDFIMNHAMRLAIFNEFVPLKLLAVAETRFASTIVMLKRFKLIKHGLQSMVISDKWNAYREDSVGVAQTVKEIILNDLWWDKVDYILSFTGPIYDMLRLCDTDKPTLHLVYNMWDSMIEQVRTVIFRQEKKEEDEVSDFYNVVYAILIDRWTKSCTPLHCLAHSLNPRYYSKQWLEGLPNRVPPHKDVEISAERNKCFLKYFPIAEERRFVNIEFARFSGCMDVFASFNSLQDRWDLDPKMWWLVHGSSASLLQNIALKLLGQPCSSSCCERNWSTYSFIHSMRRNKITPQRAEDLVYVHTNLRLLSRKNESYNKGETKMWDIGGDHFDPLEGAEVLEIASLSLDEPDMEAMLFSDANDGIASPSIG</sequence>
<dbReference type="KEGG" id="qsa:O6P43_002341"/>
<feature type="region of interest" description="Disordered" evidence="1">
    <location>
        <begin position="1"/>
        <end position="23"/>
    </location>
</feature>
<feature type="domain" description="HAT C-terminal dimerisation" evidence="3">
    <location>
        <begin position="583"/>
        <end position="662"/>
    </location>
</feature>
<feature type="region of interest" description="Disordered" evidence="1">
    <location>
        <begin position="102"/>
        <end position="125"/>
    </location>
</feature>
<accession>A0AAD7VK94</accession>
<evidence type="ECO:0000256" key="1">
    <source>
        <dbReference type="SAM" id="MobiDB-lite"/>
    </source>
</evidence>
<evidence type="ECO:0000313" key="4">
    <source>
        <dbReference type="EMBL" id="KAJ7978877.1"/>
    </source>
</evidence>
<dbReference type="Pfam" id="PF05699">
    <property type="entry name" value="Dimer_Tnp_hAT"/>
    <property type="match status" value="1"/>
</dbReference>
<dbReference type="PANTHER" id="PTHR32166">
    <property type="entry name" value="OSJNBA0013A04.12 PROTEIN"/>
    <property type="match status" value="1"/>
</dbReference>
<dbReference type="SUPFAM" id="SSF53098">
    <property type="entry name" value="Ribonuclease H-like"/>
    <property type="match status" value="1"/>
</dbReference>
<evidence type="ECO:0000313" key="5">
    <source>
        <dbReference type="Proteomes" id="UP001163823"/>
    </source>
</evidence>
<dbReference type="PANTHER" id="PTHR32166:SF81">
    <property type="entry name" value="OS06G0658400 PROTEIN"/>
    <property type="match status" value="1"/>
</dbReference>
<dbReference type="InterPro" id="IPR012337">
    <property type="entry name" value="RNaseH-like_sf"/>
</dbReference>
<dbReference type="Pfam" id="PF04937">
    <property type="entry name" value="DUF659"/>
    <property type="match status" value="1"/>
</dbReference>
<protein>
    <submittedName>
        <fullName evidence="4">Dimer_Tnp_hAT domain-containing protein</fullName>
    </submittedName>
</protein>
<dbReference type="AlphaFoldDB" id="A0AAD7VK94"/>
<dbReference type="EMBL" id="JARAOO010000002">
    <property type="protein sequence ID" value="KAJ7978877.1"/>
    <property type="molecule type" value="Genomic_DNA"/>
</dbReference>
<proteinExistence type="predicted"/>
<dbReference type="Proteomes" id="UP001163823">
    <property type="component" value="Chromosome 2"/>
</dbReference>
<reference evidence="4" key="1">
    <citation type="journal article" date="2023" name="Science">
        <title>Elucidation of the pathway for biosynthesis of saponin adjuvants from the soapbark tree.</title>
        <authorList>
            <person name="Reed J."/>
            <person name="Orme A."/>
            <person name="El-Demerdash A."/>
            <person name="Owen C."/>
            <person name="Martin L.B.B."/>
            <person name="Misra R.C."/>
            <person name="Kikuchi S."/>
            <person name="Rejzek M."/>
            <person name="Martin A.C."/>
            <person name="Harkess A."/>
            <person name="Leebens-Mack J."/>
            <person name="Louveau T."/>
            <person name="Stephenson M.J."/>
            <person name="Osbourn A."/>
        </authorList>
    </citation>
    <scope>NUCLEOTIDE SEQUENCE</scope>
    <source>
        <strain evidence="4">S10</strain>
    </source>
</reference>
<dbReference type="GO" id="GO:0046983">
    <property type="term" value="F:protein dimerization activity"/>
    <property type="evidence" value="ECO:0007669"/>
    <property type="project" value="InterPro"/>
</dbReference>
<dbReference type="InterPro" id="IPR008906">
    <property type="entry name" value="HATC_C_dom"/>
</dbReference>
<name>A0AAD7VK94_QUISA</name>
<comment type="caution">
    <text evidence="4">The sequence shown here is derived from an EMBL/GenBank/DDBJ whole genome shotgun (WGS) entry which is preliminary data.</text>
</comment>